<dbReference type="Proteomes" id="UP001565368">
    <property type="component" value="Unassembled WGS sequence"/>
</dbReference>
<feature type="domain" description="Myb-like" evidence="2">
    <location>
        <begin position="59"/>
        <end position="107"/>
    </location>
</feature>
<dbReference type="SUPFAM" id="SSF46689">
    <property type="entry name" value="Homeodomain-like"/>
    <property type="match status" value="1"/>
</dbReference>
<gene>
    <name evidence="3" type="ORF">Q8F55_006531</name>
</gene>
<comment type="caution">
    <text evidence="3">The sequence shown here is derived from an EMBL/GenBank/DDBJ whole genome shotgun (WGS) entry which is preliminary data.</text>
</comment>
<dbReference type="PROSITE" id="PS50090">
    <property type="entry name" value="MYB_LIKE"/>
    <property type="match status" value="1"/>
</dbReference>
<dbReference type="RefSeq" id="XP_069207061.1">
    <property type="nucleotide sequence ID" value="XM_069354990.1"/>
</dbReference>
<keyword evidence="4" id="KW-1185">Reference proteome</keyword>
<reference evidence="3 4" key="1">
    <citation type="submission" date="2023-08" db="EMBL/GenBank/DDBJ databases">
        <title>Annotated Genome Sequence of Vanrija albida AlHP1.</title>
        <authorList>
            <person name="Herzog R."/>
        </authorList>
    </citation>
    <scope>NUCLEOTIDE SEQUENCE [LARGE SCALE GENOMIC DNA]</scope>
    <source>
        <strain evidence="3 4">AlHP1</strain>
    </source>
</reference>
<dbReference type="InterPro" id="IPR001005">
    <property type="entry name" value="SANT/Myb"/>
</dbReference>
<protein>
    <recommendedName>
        <fullName evidence="2">Myb-like domain-containing protein</fullName>
    </recommendedName>
</protein>
<accession>A0ABR3PXP6</accession>
<feature type="compositionally biased region" description="Acidic residues" evidence="1">
    <location>
        <begin position="137"/>
        <end position="164"/>
    </location>
</feature>
<sequence>MPPPRRRASTSVPLASVPAPPTPPSRPRVRFRAGASGREEQASSPEPGKGTPPQSRFAYPSEESKPWTPDALERLYRAVLRRERWDVVAEHVGHGARECAAKWKELDARLVLAVRAAADAPAPERAVQSDTDRLGDDEWDGDELGTDFDGGEDGDEDGETDEEGGGGGTPGRGAPRA</sequence>
<evidence type="ECO:0000313" key="4">
    <source>
        <dbReference type="Proteomes" id="UP001565368"/>
    </source>
</evidence>
<organism evidence="3 4">
    <name type="scientific">Vanrija albida</name>
    <dbReference type="NCBI Taxonomy" id="181172"/>
    <lineage>
        <taxon>Eukaryota</taxon>
        <taxon>Fungi</taxon>
        <taxon>Dikarya</taxon>
        <taxon>Basidiomycota</taxon>
        <taxon>Agaricomycotina</taxon>
        <taxon>Tremellomycetes</taxon>
        <taxon>Trichosporonales</taxon>
        <taxon>Trichosporonaceae</taxon>
        <taxon>Vanrija</taxon>
    </lineage>
</organism>
<dbReference type="Gene3D" id="1.10.10.60">
    <property type="entry name" value="Homeodomain-like"/>
    <property type="match status" value="1"/>
</dbReference>
<dbReference type="InterPro" id="IPR009057">
    <property type="entry name" value="Homeodomain-like_sf"/>
</dbReference>
<dbReference type="GeneID" id="95987574"/>
<feature type="region of interest" description="Disordered" evidence="1">
    <location>
        <begin position="1"/>
        <end position="67"/>
    </location>
</feature>
<feature type="region of interest" description="Disordered" evidence="1">
    <location>
        <begin position="116"/>
        <end position="177"/>
    </location>
</feature>
<evidence type="ECO:0000259" key="2">
    <source>
        <dbReference type="PROSITE" id="PS50090"/>
    </source>
</evidence>
<proteinExistence type="predicted"/>
<evidence type="ECO:0000256" key="1">
    <source>
        <dbReference type="SAM" id="MobiDB-lite"/>
    </source>
</evidence>
<name>A0ABR3PXP6_9TREE</name>
<dbReference type="EMBL" id="JBBXJM010000005">
    <property type="protein sequence ID" value="KAL1407117.1"/>
    <property type="molecule type" value="Genomic_DNA"/>
</dbReference>
<evidence type="ECO:0000313" key="3">
    <source>
        <dbReference type="EMBL" id="KAL1407117.1"/>
    </source>
</evidence>
<feature type="compositionally biased region" description="Low complexity" evidence="1">
    <location>
        <begin position="116"/>
        <end position="126"/>
    </location>
</feature>